<feature type="signal peptide" evidence="1">
    <location>
        <begin position="1"/>
        <end position="20"/>
    </location>
</feature>
<name>A0A2M4DR52_ANODA</name>
<evidence type="ECO:0000256" key="1">
    <source>
        <dbReference type="SAM" id="SignalP"/>
    </source>
</evidence>
<sequence length="99" mass="11376">MHCSSIFVLAYFLLQTYVLRRHTAYHMQQMIMIGHTVRFGAFIRNIFSIRSGSNITVVTRLVYIVAEGLFYSIVLFDLQIVQTAAVVSTGSSDHRRRCM</sequence>
<keyword evidence="1" id="KW-0732">Signal</keyword>
<organism evidence="2">
    <name type="scientific">Anopheles darlingi</name>
    <name type="common">Mosquito</name>
    <dbReference type="NCBI Taxonomy" id="43151"/>
    <lineage>
        <taxon>Eukaryota</taxon>
        <taxon>Metazoa</taxon>
        <taxon>Ecdysozoa</taxon>
        <taxon>Arthropoda</taxon>
        <taxon>Hexapoda</taxon>
        <taxon>Insecta</taxon>
        <taxon>Pterygota</taxon>
        <taxon>Neoptera</taxon>
        <taxon>Endopterygota</taxon>
        <taxon>Diptera</taxon>
        <taxon>Nematocera</taxon>
        <taxon>Culicoidea</taxon>
        <taxon>Culicidae</taxon>
        <taxon>Anophelinae</taxon>
        <taxon>Anopheles</taxon>
    </lineage>
</organism>
<evidence type="ECO:0000313" key="2">
    <source>
        <dbReference type="EMBL" id="MBW80001.1"/>
    </source>
</evidence>
<feature type="chain" id="PRO_5014882716" evidence="1">
    <location>
        <begin position="21"/>
        <end position="99"/>
    </location>
</feature>
<proteinExistence type="predicted"/>
<accession>A0A2M4DR52</accession>
<protein>
    <submittedName>
        <fullName evidence="2">Putative secreted protein</fullName>
    </submittedName>
</protein>
<dbReference type="AlphaFoldDB" id="A0A2M4DR52"/>
<reference evidence="2" key="1">
    <citation type="submission" date="2018-01" db="EMBL/GenBank/DDBJ databases">
        <title>An insight into the sialome of Amazonian anophelines.</title>
        <authorList>
            <person name="Ribeiro J.M."/>
            <person name="Scarpassa V."/>
            <person name="Calvo E."/>
        </authorList>
    </citation>
    <scope>NUCLEOTIDE SEQUENCE</scope>
</reference>
<dbReference type="EMBL" id="GGFL01015823">
    <property type="protein sequence ID" value="MBW80001.1"/>
    <property type="molecule type" value="Transcribed_RNA"/>
</dbReference>